<accession>A0A518BT83</accession>
<dbReference type="AlphaFoldDB" id="A0A518BT83"/>
<sequence>MKSNEHVDLALGLQRSLRWRAFRRRAAMFVAALFFAEHVGLPHARWTEEPRRGRAAETIYWSVTGVAREPRSPHAGNRPLLLLIPMDPKPSEYSAMVLHRGLELAADRLNIVRNQP</sequence>
<protein>
    <submittedName>
        <fullName evidence="1">Uncharacterized protein</fullName>
    </submittedName>
</protein>
<dbReference type="KEGG" id="pbap:Pla133_52890"/>
<organism evidence="1 2">
    <name type="scientific">Engelhardtia mirabilis</name>
    <dbReference type="NCBI Taxonomy" id="2528011"/>
    <lineage>
        <taxon>Bacteria</taxon>
        <taxon>Pseudomonadati</taxon>
        <taxon>Planctomycetota</taxon>
        <taxon>Planctomycetia</taxon>
        <taxon>Planctomycetia incertae sedis</taxon>
        <taxon>Engelhardtia</taxon>
    </lineage>
</organism>
<evidence type="ECO:0000313" key="2">
    <source>
        <dbReference type="Proteomes" id="UP000316921"/>
    </source>
</evidence>
<gene>
    <name evidence="1" type="ORF">Pla133_52890</name>
</gene>
<geneLocation type="plasmid" evidence="2">
    <name>ppla133_1</name>
</geneLocation>
<keyword evidence="1" id="KW-0614">Plasmid</keyword>
<reference evidence="1 2" key="1">
    <citation type="submission" date="2019-02" db="EMBL/GenBank/DDBJ databases">
        <title>Deep-cultivation of Planctomycetes and their phenomic and genomic characterization uncovers novel biology.</title>
        <authorList>
            <person name="Wiegand S."/>
            <person name="Jogler M."/>
            <person name="Boedeker C."/>
            <person name="Pinto D."/>
            <person name="Vollmers J."/>
            <person name="Rivas-Marin E."/>
            <person name="Kohn T."/>
            <person name="Peeters S.H."/>
            <person name="Heuer A."/>
            <person name="Rast P."/>
            <person name="Oberbeckmann S."/>
            <person name="Bunk B."/>
            <person name="Jeske O."/>
            <person name="Meyerdierks A."/>
            <person name="Storesund J.E."/>
            <person name="Kallscheuer N."/>
            <person name="Luecker S."/>
            <person name="Lage O.M."/>
            <person name="Pohl T."/>
            <person name="Merkel B.J."/>
            <person name="Hornburger P."/>
            <person name="Mueller R.-W."/>
            <person name="Bruemmer F."/>
            <person name="Labrenz M."/>
            <person name="Spormann A.M."/>
            <person name="Op den Camp H."/>
            <person name="Overmann J."/>
            <person name="Amann R."/>
            <person name="Jetten M.S.M."/>
            <person name="Mascher T."/>
            <person name="Medema M.H."/>
            <person name="Devos D.P."/>
            <person name="Kaster A.-K."/>
            <person name="Ovreas L."/>
            <person name="Rohde M."/>
            <person name="Galperin M.Y."/>
            <person name="Jogler C."/>
        </authorList>
    </citation>
    <scope>NUCLEOTIDE SEQUENCE [LARGE SCALE GENOMIC DNA]</scope>
    <source>
        <strain evidence="1 2">Pla133</strain>
        <plasmid evidence="2">ppla133_1</plasmid>
    </source>
</reference>
<dbReference type="EMBL" id="CP036288">
    <property type="protein sequence ID" value="QDU70165.1"/>
    <property type="molecule type" value="Genomic_DNA"/>
</dbReference>
<dbReference type="Proteomes" id="UP000316921">
    <property type="component" value="Plasmid pPla133_1"/>
</dbReference>
<name>A0A518BT83_9BACT</name>
<keyword evidence="2" id="KW-1185">Reference proteome</keyword>
<evidence type="ECO:0000313" key="1">
    <source>
        <dbReference type="EMBL" id="QDU70165.1"/>
    </source>
</evidence>
<proteinExistence type="predicted"/>